<reference evidence="1" key="1">
    <citation type="submission" date="2020-09" db="EMBL/GenBank/DDBJ databases">
        <title>Rhizobia associated with sainfoin plants.</title>
        <authorList>
            <person name="Asharfi S."/>
            <person name="Kuzmanovic N."/>
            <person name="Bunk B."/>
            <person name="Sproeer C."/>
            <person name="Becker M."/>
            <person name="Thuenen T."/>
        </authorList>
    </citation>
    <scope>NUCLEOTIDE SEQUENCE</scope>
    <source>
        <strain evidence="1">OM4</strain>
    </source>
</reference>
<proteinExistence type="predicted"/>
<gene>
    <name evidence="1" type="ORF">IHQ72_18685</name>
</gene>
<evidence type="ECO:0000313" key="1">
    <source>
        <dbReference type="EMBL" id="UVC12807.1"/>
    </source>
</evidence>
<name>A0ABY5QRU3_9HYPH</name>
<keyword evidence="2" id="KW-1185">Reference proteome</keyword>
<protein>
    <submittedName>
        <fullName evidence="1">Uncharacterized protein</fullName>
    </submittedName>
</protein>
<dbReference type="EMBL" id="CP062229">
    <property type="protein sequence ID" value="UVC12807.1"/>
    <property type="molecule type" value="Genomic_DNA"/>
</dbReference>
<dbReference type="RefSeq" id="WP_245319513.1">
    <property type="nucleotide sequence ID" value="NZ_CP062229.1"/>
</dbReference>
<dbReference type="Proteomes" id="UP001058098">
    <property type="component" value="Chromosome"/>
</dbReference>
<sequence>MRGPSVGVVHSNGLSERIDGGHYEMRDAMGRTIIRRQATNSDRARLLAMIE</sequence>
<evidence type="ECO:0000313" key="2">
    <source>
        <dbReference type="Proteomes" id="UP001058098"/>
    </source>
</evidence>
<accession>A0ABY5QRU3</accession>
<organism evidence="1 2">
    <name type="scientific">Mesorhizobium onobrychidis</name>
    <dbReference type="NCBI Taxonomy" id="2775404"/>
    <lineage>
        <taxon>Bacteria</taxon>
        <taxon>Pseudomonadati</taxon>
        <taxon>Pseudomonadota</taxon>
        <taxon>Alphaproteobacteria</taxon>
        <taxon>Hyphomicrobiales</taxon>
        <taxon>Phyllobacteriaceae</taxon>
        <taxon>Mesorhizobium</taxon>
    </lineage>
</organism>